<dbReference type="AlphaFoldDB" id="A0A2Y9AAW9"/>
<dbReference type="SUPFAM" id="SSF55252">
    <property type="entry name" value="C-terminal domain of arginine repressor"/>
    <property type="match status" value="1"/>
</dbReference>
<evidence type="ECO:0000256" key="4">
    <source>
        <dbReference type="ARBA" id="ARBA00022491"/>
    </source>
</evidence>
<keyword evidence="3 8" id="KW-0963">Cytoplasm</keyword>
<dbReference type="InterPro" id="IPR020900">
    <property type="entry name" value="Arg_repress_DNA-bd"/>
</dbReference>
<dbReference type="NCBIfam" id="TIGR01529">
    <property type="entry name" value="argR_whole"/>
    <property type="match status" value="1"/>
</dbReference>
<keyword evidence="8" id="KW-0055">Arginine biosynthesis</keyword>
<comment type="pathway">
    <text evidence="8">Amino-acid biosynthesis; L-arginine biosynthesis [regulation].</text>
</comment>
<name>A0A2Y9AAW9_9MICO</name>
<evidence type="ECO:0000313" key="13">
    <source>
        <dbReference type="EMBL" id="SSA41741.1"/>
    </source>
</evidence>
<dbReference type="GO" id="GO:0034618">
    <property type="term" value="F:arginine binding"/>
    <property type="evidence" value="ECO:0007669"/>
    <property type="project" value="InterPro"/>
</dbReference>
<keyword evidence="14" id="KW-1185">Reference proteome</keyword>
<feature type="domain" description="Arginine repressor C-terminal" evidence="12">
    <location>
        <begin position="95"/>
        <end position="159"/>
    </location>
</feature>
<dbReference type="PRINTS" id="PR01467">
    <property type="entry name" value="ARGREPRESSOR"/>
</dbReference>
<keyword evidence="4 8" id="KW-0678">Repressor</keyword>
<evidence type="ECO:0000313" key="14">
    <source>
        <dbReference type="Proteomes" id="UP000250222"/>
    </source>
</evidence>
<evidence type="ECO:0000256" key="8">
    <source>
        <dbReference type="HAMAP-Rule" id="MF_00173"/>
    </source>
</evidence>
<dbReference type="InterPro" id="IPR036251">
    <property type="entry name" value="Arg_repress_C_sf"/>
</dbReference>
<evidence type="ECO:0000256" key="5">
    <source>
        <dbReference type="ARBA" id="ARBA00023015"/>
    </source>
</evidence>
<evidence type="ECO:0000259" key="11">
    <source>
        <dbReference type="Pfam" id="PF01316"/>
    </source>
</evidence>
<gene>
    <name evidence="8" type="primary">argR</name>
    <name evidence="13" type="ORF">SAMN05216184_1055</name>
</gene>
<evidence type="ECO:0000256" key="10">
    <source>
        <dbReference type="SAM" id="MobiDB-lite"/>
    </source>
</evidence>
<sequence>MPVTRPARHALIARLLTHERISSQSELSAQLAAHGVQVTQATLSRDLVELRAGKITLPDGRQVYALPQEGAAGAMAPPVAPEQGHSAARLARWCSELLVSADRSGALVVLRTPAGAAQLLASAVDTAVLPGVIGTIAGDDTVLVIARDEEAGAALAERLLALAAPTTPAPARNGADRTPAPSMERDHA</sequence>
<dbReference type="HAMAP" id="MF_00173">
    <property type="entry name" value="Arg_repressor"/>
    <property type="match status" value="1"/>
</dbReference>
<dbReference type="InterPro" id="IPR001669">
    <property type="entry name" value="Arg_repress"/>
</dbReference>
<protein>
    <recommendedName>
        <fullName evidence="8 9">Arginine repressor</fullName>
    </recommendedName>
</protein>
<reference evidence="13 14" key="1">
    <citation type="submission" date="2016-10" db="EMBL/GenBank/DDBJ databases">
        <authorList>
            <person name="Cai Z."/>
        </authorList>
    </citation>
    <scope>NUCLEOTIDE SEQUENCE [LARGE SCALE GENOMIC DNA]</scope>
    <source>
        <strain evidence="13 14">CGMCC 1.10826</strain>
    </source>
</reference>
<dbReference type="PANTHER" id="PTHR34471:SF1">
    <property type="entry name" value="ARGININE REPRESSOR"/>
    <property type="match status" value="1"/>
</dbReference>
<dbReference type="GO" id="GO:0006526">
    <property type="term" value="P:L-arginine biosynthetic process"/>
    <property type="evidence" value="ECO:0007669"/>
    <property type="project" value="UniProtKB-UniPathway"/>
</dbReference>
<evidence type="ECO:0000256" key="1">
    <source>
        <dbReference type="ARBA" id="ARBA00004496"/>
    </source>
</evidence>
<evidence type="ECO:0000256" key="2">
    <source>
        <dbReference type="ARBA" id="ARBA00008316"/>
    </source>
</evidence>
<dbReference type="GO" id="GO:0003677">
    <property type="term" value="F:DNA binding"/>
    <property type="evidence" value="ECO:0007669"/>
    <property type="project" value="UniProtKB-KW"/>
</dbReference>
<evidence type="ECO:0000256" key="9">
    <source>
        <dbReference type="NCBIfam" id="TIGR01529"/>
    </source>
</evidence>
<evidence type="ECO:0000259" key="12">
    <source>
        <dbReference type="Pfam" id="PF02863"/>
    </source>
</evidence>
<dbReference type="GO" id="GO:1900079">
    <property type="term" value="P:regulation of arginine biosynthetic process"/>
    <property type="evidence" value="ECO:0007669"/>
    <property type="project" value="UniProtKB-UniRule"/>
</dbReference>
<evidence type="ECO:0000256" key="3">
    <source>
        <dbReference type="ARBA" id="ARBA00022490"/>
    </source>
</evidence>
<dbReference type="SUPFAM" id="SSF46785">
    <property type="entry name" value="Winged helix' DNA-binding domain"/>
    <property type="match status" value="1"/>
</dbReference>
<evidence type="ECO:0000256" key="6">
    <source>
        <dbReference type="ARBA" id="ARBA00023125"/>
    </source>
</evidence>
<proteinExistence type="inferred from homology"/>
<dbReference type="Pfam" id="PF02863">
    <property type="entry name" value="Arg_repressor_C"/>
    <property type="match status" value="1"/>
</dbReference>
<keyword evidence="6 8" id="KW-0238">DNA-binding</keyword>
<dbReference type="OrthoDB" id="7060358at2"/>
<feature type="domain" description="Arginine repressor DNA-binding" evidence="11">
    <location>
        <begin position="4"/>
        <end position="70"/>
    </location>
</feature>
<dbReference type="PANTHER" id="PTHR34471">
    <property type="entry name" value="ARGININE REPRESSOR"/>
    <property type="match status" value="1"/>
</dbReference>
<dbReference type="RefSeq" id="WP_110852213.1">
    <property type="nucleotide sequence ID" value="NZ_QKLZ01000005.1"/>
</dbReference>
<evidence type="ECO:0000256" key="7">
    <source>
        <dbReference type="ARBA" id="ARBA00023163"/>
    </source>
</evidence>
<keyword evidence="7 8" id="KW-0804">Transcription</keyword>
<comment type="similarity">
    <text evidence="2 8">Belongs to the ArgR family.</text>
</comment>
<dbReference type="GO" id="GO:0005737">
    <property type="term" value="C:cytoplasm"/>
    <property type="evidence" value="ECO:0007669"/>
    <property type="project" value="UniProtKB-SubCell"/>
</dbReference>
<dbReference type="Gene3D" id="1.10.10.10">
    <property type="entry name" value="Winged helix-like DNA-binding domain superfamily/Winged helix DNA-binding domain"/>
    <property type="match status" value="1"/>
</dbReference>
<keyword evidence="5 8" id="KW-0805">Transcription regulation</keyword>
<dbReference type="Proteomes" id="UP000250222">
    <property type="component" value="Unassembled WGS sequence"/>
</dbReference>
<dbReference type="UniPathway" id="UPA00068"/>
<comment type="function">
    <text evidence="8">Regulates arginine biosynthesis genes.</text>
</comment>
<organism evidence="13 14">
    <name type="scientific">Georgenia satyanarayanai</name>
    <dbReference type="NCBI Taxonomy" id="860221"/>
    <lineage>
        <taxon>Bacteria</taxon>
        <taxon>Bacillati</taxon>
        <taxon>Actinomycetota</taxon>
        <taxon>Actinomycetes</taxon>
        <taxon>Micrococcales</taxon>
        <taxon>Bogoriellaceae</taxon>
        <taxon>Georgenia</taxon>
    </lineage>
</organism>
<comment type="subcellular location">
    <subcellularLocation>
        <location evidence="1 8">Cytoplasm</location>
    </subcellularLocation>
</comment>
<dbReference type="Pfam" id="PF01316">
    <property type="entry name" value="Arg_repressor"/>
    <property type="match status" value="1"/>
</dbReference>
<dbReference type="EMBL" id="UETB01000005">
    <property type="protein sequence ID" value="SSA41741.1"/>
    <property type="molecule type" value="Genomic_DNA"/>
</dbReference>
<keyword evidence="8" id="KW-0028">Amino-acid biosynthesis</keyword>
<dbReference type="Gene3D" id="3.30.1360.40">
    <property type="match status" value="1"/>
</dbReference>
<dbReference type="GO" id="GO:0003700">
    <property type="term" value="F:DNA-binding transcription factor activity"/>
    <property type="evidence" value="ECO:0007669"/>
    <property type="project" value="UniProtKB-UniRule"/>
</dbReference>
<dbReference type="InterPro" id="IPR036390">
    <property type="entry name" value="WH_DNA-bd_sf"/>
</dbReference>
<dbReference type="GO" id="GO:0051259">
    <property type="term" value="P:protein complex oligomerization"/>
    <property type="evidence" value="ECO:0007669"/>
    <property type="project" value="InterPro"/>
</dbReference>
<feature type="region of interest" description="Disordered" evidence="10">
    <location>
        <begin position="165"/>
        <end position="188"/>
    </location>
</feature>
<dbReference type="InterPro" id="IPR036388">
    <property type="entry name" value="WH-like_DNA-bd_sf"/>
</dbReference>
<dbReference type="InterPro" id="IPR020899">
    <property type="entry name" value="Arg_repress_C"/>
</dbReference>
<accession>A0A2Y9AAW9</accession>